<evidence type="ECO:0000313" key="9">
    <source>
        <dbReference type="EMBL" id="VAW49499.1"/>
    </source>
</evidence>
<dbReference type="SUPFAM" id="SSF52540">
    <property type="entry name" value="P-loop containing nucleoside triphosphate hydrolases"/>
    <property type="match status" value="2"/>
</dbReference>
<dbReference type="InterPro" id="IPR011545">
    <property type="entry name" value="DEAD/DEAH_box_helicase_dom"/>
</dbReference>
<dbReference type="PROSITE" id="PS00039">
    <property type="entry name" value="DEAD_ATP_HELICASE"/>
    <property type="match status" value="1"/>
</dbReference>
<dbReference type="SMART" id="SM00487">
    <property type="entry name" value="DEXDc"/>
    <property type="match status" value="1"/>
</dbReference>
<evidence type="ECO:0000259" key="6">
    <source>
        <dbReference type="PROSITE" id="PS51192"/>
    </source>
</evidence>
<dbReference type="Pfam" id="PF00271">
    <property type="entry name" value="Helicase_C"/>
    <property type="match status" value="1"/>
</dbReference>
<dbReference type="Gene3D" id="3.40.50.300">
    <property type="entry name" value="P-loop containing nucleotide triphosphate hydrolases"/>
    <property type="match status" value="2"/>
</dbReference>
<proteinExistence type="predicted"/>
<dbReference type="AlphaFoldDB" id="A0A3B0WJA5"/>
<keyword evidence="3 9" id="KW-0347">Helicase</keyword>
<dbReference type="InterPro" id="IPR050079">
    <property type="entry name" value="DEAD_box_RNA_helicase"/>
</dbReference>
<dbReference type="GO" id="GO:0016787">
    <property type="term" value="F:hydrolase activity"/>
    <property type="evidence" value="ECO:0007669"/>
    <property type="project" value="UniProtKB-KW"/>
</dbReference>
<sequence length="414" mass="46370">MTFEDFDLDNILLQAIKKQGYNTPTPIQEAAIPIMLERKDILAGAATGTGKTAAFVLPVLQYLLDEPKRSSRHPRALILSPTRELAFQIHKVVNQLGSYGTFPSVIITGGFKQSQQADTLTRACDILVATPGRLVKLMEEEFVDLSHIEIVIIDEADRMLDMGQGPTVRALLESIPTDFQAGLFSATLSGKGIEHFSEEILEEPEIVQVDAPNQKSAQIQQSVYLANNKEHKQALLANLVQDEACQSAIVFCNKKEKAIEVTEWLQSQNISAQVLHGDFIQAVRLEKLKKFKGQKIKVMVATDVAARGLDMLHITHVINYDIPYRGDIYIHRIGRTGRAQQVGIAINLVEHHDIKNIERIEYHLEQSLPVEKIAGLEPNFTLKDALKNVKKKKKTKKKSKKPKKVKVRKHAKKS</sequence>
<dbReference type="Pfam" id="PF00270">
    <property type="entry name" value="DEAD"/>
    <property type="match status" value="1"/>
</dbReference>
<name>A0A3B0WJA5_9ZZZZ</name>
<feature type="compositionally biased region" description="Basic residues" evidence="5">
    <location>
        <begin position="388"/>
        <end position="414"/>
    </location>
</feature>
<keyword evidence="1" id="KW-0547">Nucleotide-binding</keyword>
<evidence type="ECO:0000256" key="3">
    <source>
        <dbReference type="ARBA" id="ARBA00022806"/>
    </source>
</evidence>
<dbReference type="InterPro" id="IPR044742">
    <property type="entry name" value="DEAD/DEAH_RhlB"/>
</dbReference>
<evidence type="ECO:0000259" key="7">
    <source>
        <dbReference type="PROSITE" id="PS51194"/>
    </source>
</evidence>
<dbReference type="PROSITE" id="PS51192">
    <property type="entry name" value="HELICASE_ATP_BIND_1"/>
    <property type="match status" value="1"/>
</dbReference>
<feature type="domain" description="DEAD-box RNA helicase Q" evidence="8">
    <location>
        <begin position="1"/>
        <end position="29"/>
    </location>
</feature>
<dbReference type="CDD" id="cd18787">
    <property type="entry name" value="SF2_C_DEAD"/>
    <property type="match status" value="1"/>
</dbReference>
<dbReference type="EMBL" id="UOFB01000354">
    <property type="protein sequence ID" value="VAW49499.1"/>
    <property type="molecule type" value="Genomic_DNA"/>
</dbReference>
<evidence type="ECO:0000256" key="4">
    <source>
        <dbReference type="ARBA" id="ARBA00022840"/>
    </source>
</evidence>
<dbReference type="InterPro" id="IPR027417">
    <property type="entry name" value="P-loop_NTPase"/>
</dbReference>
<feature type="domain" description="Helicase C-terminal" evidence="7">
    <location>
        <begin position="218"/>
        <end position="381"/>
    </location>
</feature>
<dbReference type="InterPro" id="IPR014001">
    <property type="entry name" value="Helicase_ATP-bd"/>
</dbReference>
<feature type="region of interest" description="Disordered" evidence="5">
    <location>
        <begin position="387"/>
        <end position="414"/>
    </location>
</feature>
<dbReference type="GO" id="GO:0003724">
    <property type="term" value="F:RNA helicase activity"/>
    <property type="evidence" value="ECO:0007669"/>
    <property type="project" value="InterPro"/>
</dbReference>
<dbReference type="GO" id="GO:0005524">
    <property type="term" value="F:ATP binding"/>
    <property type="evidence" value="ECO:0007669"/>
    <property type="project" value="UniProtKB-KW"/>
</dbReference>
<feature type="domain" description="Helicase ATP-binding" evidence="6">
    <location>
        <begin position="32"/>
        <end position="206"/>
    </location>
</feature>
<dbReference type="PROSITE" id="PS51194">
    <property type="entry name" value="HELICASE_CTER"/>
    <property type="match status" value="1"/>
</dbReference>
<dbReference type="PROSITE" id="PS51195">
    <property type="entry name" value="Q_MOTIF"/>
    <property type="match status" value="1"/>
</dbReference>
<reference evidence="9" key="1">
    <citation type="submission" date="2018-06" db="EMBL/GenBank/DDBJ databases">
        <authorList>
            <person name="Zhirakovskaya E."/>
        </authorList>
    </citation>
    <scope>NUCLEOTIDE SEQUENCE</scope>
</reference>
<dbReference type="InterPro" id="IPR014014">
    <property type="entry name" value="RNA_helicase_DEAD_Q_motif"/>
</dbReference>
<dbReference type="GO" id="GO:0003676">
    <property type="term" value="F:nucleic acid binding"/>
    <property type="evidence" value="ECO:0007669"/>
    <property type="project" value="InterPro"/>
</dbReference>
<dbReference type="SMART" id="SM00490">
    <property type="entry name" value="HELICc"/>
    <property type="match status" value="1"/>
</dbReference>
<dbReference type="CDD" id="cd00268">
    <property type="entry name" value="DEADc"/>
    <property type="match status" value="1"/>
</dbReference>
<evidence type="ECO:0000259" key="8">
    <source>
        <dbReference type="PROSITE" id="PS51195"/>
    </source>
</evidence>
<dbReference type="InterPro" id="IPR000629">
    <property type="entry name" value="RNA-helicase_DEAD-box_CS"/>
</dbReference>
<dbReference type="InterPro" id="IPR001650">
    <property type="entry name" value="Helicase_C-like"/>
</dbReference>
<organism evidence="9">
    <name type="scientific">hydrothermal vent metagenome</name>
    <dbReference type="NCBI Taxonomy" id="652676"/>
    <lineage>
        <taxon>unclassified sequences</taxon>
        <taxon>metagenomes</taxon>
        <taxon>ecological metagenomes</taxon>
    </lineage>
</organism>
<evidence type="ECO:0000256" key="2">
    <source>
        <dbReference type="ARBA" id="ARBA00022801"/>
    </source>
</evidence>
<dbReference type="GO" id="GO:0005829">
    <property type="term" value="C:cytosol"/>
    <property type="evidence" value="ECO:0007669"/>
    <property type="project" value="TreeGrafter"/>
</dbReference>
<dbReference type="PANTHER" id="PTHR47959">
    <property type="entry name" value="ATP-DEPENDENT RNA HELICASE RHLE-RELATED"/>
    <property type="match status" value="1"/>
</dbReference>
<evidence type="ECO:0000256" key="5">
    <source>
        <dbReference type="SAM" id="MobiDB-lite"/>
    </source>
</evidence>
<accession>A0A3B0WJA5</accession>
<keyword evidence="2" id="KW-0378">Hydrolase</keyword>
<protein>
    <submittedName>
        <fullName evidence="9">ATP-dependent RNA helicase SrmB</fullName>
    </submittedName>
</protein>
<dbReference type="PANTHER" id="PTHR47959:SF17">
    <property type="entry name" value="ATP-DEPENDENT RNA HELICASE DEAD BOX FAMILY"/>
    <property type="match status" value="1"/>
</dbReference>
<keyword evidence="4" id="KW-0067">ATP-binding</keyword>
<gene>
    <name evidence="9" type="ORF">MNBD_GAMMA04-326</name>
</gene>
<evidence type="ECO:0000256" key="1">
    <source>
        <dbReference type="ARBA" id="ARBA00022741"/>
    </source>
</evidence>